<dbReference type="Proteomes" id="UP000009102">
    <property type="component" value="Chromosome"/>
</dbReference>
<evidence type="ECO:0000256" key="7">
    <source>
        <dbReference type="ARBA" id="ARBA00022692"/>
    </source>
</evidence>
<evidence type="ECO:0000256" key="9">
    <source>
        <dbReference type="ARBA" id="ARBA00022777"/>
    </source>
</evidence>
<dbReference type="STRING" id="555778.Hneap_2101"/>
<evidence type="ECO:0000256" key="4">
    <source>
        <dbReference type="ARBA" id="ARBA00022475"/>
    </source>
</evidence>
<dbReference type="HOGENOM" id="CLU_000445_89_29_6"/>
<evidence type="ECO:0000256" key="3">
    <source>
        <dbReference type="ARBA" id="ARBA00012438"/>
    </source>
</evidence>
<evidence type="ECO:0000256" key="5">
    <source>
        <dbReference type="ARBA" id="ARBA00022553"/>
    </source>
</evidence>
<keyword evidence="12" id="KW-0902">Two-component regulatory system</keyword>
<dbReference type="EC" id="2.7.13.3" evidence="3"/>
<dbReference type="InterPro" id="IPR029151">
    <property type="entry name" value="Sensor-like_sf"/>
</dbReference>
<dbReference type="InterPro" id="IPR003660">
    <property type="entry name" value="HAMP_dom"/>
</dbReference>
<keyword evidence="9 16" id="KW-0418">Kinase</keyword>
<dbReference type="GO" id="GO:0005886">
    <property type="term" value="C:plasma membrane"/>
    <property type="evidence" value="ECO:0007669"/>
    <property type="project" value="UniProtKB-SubCell"/>
</dbReference>
<dbReference type="PANTHER" id="PTHR43065:SF10">
    <property type="entry name" value="PEROXIDE STRESS-ACTIVATED HISTIDINE KINASE MAK3"/>
    <property type="match status" value="1"/>
</dbReference>
<protein>
    <recommendedName>
        <fullName evidence="3">histidine kinase</fullName>
        <ecNumber evidence="3">2.7.13.3</ecNumber>
    </recommendedName>
</protein>
<evidence type="ECO:0000313" key="16">
    <source>
        <dbReference type="EMBL" id="ACX96919.1"/>
    </source>
</evidence>
<evidence type="ECO:0000259" key="14">
    <source>
        <dbReference type="PROSITE" id="PS50109"/>
    </source>
</evidence>
<feature type="domain" description="Histidine kinase" evidence="14">
    <location>
        <begin position="273"/>
        <end position="480"/>
    </location>
</feature>
<evidence type="ECO:0000256" key="12">
    <source>
        <dbReference type="ARBA" id="ARBA00023012"/>
    </source>
</evidence>
<keyword evidence="17" id="KW-1185">Reference proteome</keyword>
<dbReference type="PROSITE" id="PS50885">
    <property type="entry name" value="HAMP"/>
    <property type="match status" value="1"/>
</dbReference>
<dbReference type="eggNOG" id="COG4191">
    <property type="taxonomic scope" value="Bacteria"/>
</dbReference>
<dbReference type="InterPro" id="IPR004358">
    <property type="entry name" value="Sig_transdc_His_kin-like_C"/>
</dbReference>
<keyword evidence="5" id="KW-0597">Phosphoprotein</keyword>
<evidence type="ECO:0000256" key="8">
    <source>
        <dbReference type="ARBA" id="ARBA00022741"/>
    </source>
</evidence>
<evidence type="ECO:0000313" key="17">
    <source>
        <dbReference type="Proteomes" id="UP000009102"/>
    </source>
</evidence>
<organism evidence="16 17">
    <name type="scientific">Halothiobacillus neapolitanus (strain ATCC 23641 / DSM 15147 / CIP 104769 / NCIMB 8539 / c2)</name>
    <name type="common">Thiobacillus neapolitanus</name>
    <dbReference type="NCBI Taxonomy" id="555778"/>
    <lineage>
        <taxon>Bacteria</taxon>
        <taxon>Pseudomonadati</taxon>
        <taxon>Pseudomonadota</taxon>
        <taxon>Gammaproteobacteria</taxon>
        <taxon>Chromatiales</taxon>
        <taxon>Halothiobacillaceae</taxon>
        <taxon>Halothiobacillus</taxon>
    </lineage>
</organism>
<dbReference type="PANTHER" id="PTHR43065">
    <property type="entry name" value="SENSOR HISTIDINE KINASE"/>
    <property type="match status" value="1"/>
</dbReference>
<dbReference type="EMBL" id="CP001801">
    <property type="protein sequence ID" value="ACX96919.1"/>
    <property type="molecule type" value="Genomic_DNA"/>
</dbReference>
<evidence type="ECO:0000256" key="6">
    <source>
        <dbReference type="ARBA" id="ARBA00022679"/>
    </source>
</evidence>
<dbReference type="SMART" id="SM00388">
    <property type="entry name" value="HisKA"/>
    <property type="match status" value="1"/>
</dbReference>
<dbReference type="PRINTS" id="PR00344">
    <property type="entry name" value="BCTRLSENSOR"/>
</dbReference>
<dbReference type="InterPro" id="IPR036890">
    <property type="entry name" value="HATPase_C_sf"/>
</dbReference>
<dbReference type="InterPro" id="IPR003661">
    <property type="entry name" value="HisK_dim/P_dom"/>
</dbReference>
<dbReference type="SUPFAM" id="SSF103190">
    <property type="entry name" value="Sensory domain-like"/>
    <property type="match status" value="1"/>
</dbReference>
<feature type="transmembrane region" description="Helical" evidence="13">
    <location>
        <begin position="12"/>
        <end position="32"/>
    </location>
</feature>
<feature type="domain" description="HAMP" evidence="15">
    <location>
        <begin position="190"/>
        <end position="242"/>
    </location>
</feature>
<dbReference type="InterPro" id="IPR003594">
    <property type="entry name" value="HATPase_dom"/>
</dbReference>
<dbReference type="GO" id="GO:0005524">
    <property type="term" value="F:ATP binding"/>
    <property type="evidence" value="ECO:0007669"/>
    <property type="project" value="UniProtKB-KW"/>
</dbReference>
<name>D0KVT9_HALNC</name>
<dbReference type="CDD" id="cd00082">
    <property type="entry name" value="HisKA"/>
    <property type="match status" value="1"/>
</dbReference>
<dbReference type="CDD" id="cd06225">
    <property type="entry name" value="HAMP"/>
    <property type="match status" value="1"/>
</dbReference>
<dbReference type="Gene3D" id="3.30.565.10">
    <property type="entry name" value="Histidine kinase-like ATPase, C-terminal domain"/>
    <property type="match status" value="1"/>
</dbReference>
<reference evidence="16 17" key="1">
    <citation type="submission" date="2009-10" db="EMBL/GenBank/DDBJ databases">
        <title>Complete sequence of Halothiobacillus neapolitanus c2.</title>
        <authorList>
            <consortium name="US DOE Joint Genome Institute"/>
            <person name="Lucas S."/>
            <person name="Copeland A."/>
            <person name="Lapidus A."/>
            <person name="Glavina del Rio T."/>
            <person name="Tice H."/>
            <person name="Bruce D."/>
            <person name="Goodwin L."/>
            <person name="Pitluck S."/>
            <person name="Davenport K."/>
            <person name="Brettin T."/>
            <person name="Detter J.C."/>
            <person name="Han C."/>
            <person name="Tapia R."/>
            <person name="Larimer F."/>
            <person name="Land M."/>
            <person name="Hauser L."/>
            <person name="Kyrpides N."/>
            <person name="Mikhailova N."/>
            <person name="Kerfeld C."/>
            <person name="Cannon G."/>
            <person name="Heinhort S."/>
        </authorList>
    </citation>
    <scope>NUCLEOTIDE SEQUENCE [LARGE SCALE GENOMIC DNA]</scope>
    <source>
        <strain evidence="17">ATCC 23641 / c2</strain>
    </source>
</reference>
<evidence type="ECO:0000259" key="15">
    <source>
        <dbReference type="PROSITE" id="PS50885"/>
    </source>
</evidence>
<keyword evidence="10" id="KW-0067">ATP-binding</keyword>
<comment type="catalytic activity">
    <reaction evidence="1">
        <text>ATP + protein L-histidine = ADP + protein N-phospho-L-histidine.</text>
        <dbReference type="EC" id="2.7.13.3"/>
    </reaction>
</comment>
<dbReference type="PROSITE" id="PS50109">
    <property type="entry name" value="HIS_KIN"/>
    <property type="match status" value="1"/>
</dbReference>
<dbReference type="SMART" id="SM00387">
    <property type="entry name" value="HATPase_c"/>
    <property type="match status" value="1"/>
</dbReference>
<keyword evidence="13" id="KW-0472">Membrane</keyword>
<dbReference type="Pfam" id="PF00672">
    <property type="entry name" value="HAMP"/>
    <property type="match status" value="1"/>
</dbReference>
<keyword evidence="8" id="KW-0547">Nucleotide-binding</keyword>
<dbReference type="Gene3D" id="1.10.287.130">
    <property type="match status" value="1"/>
</dbReference>
<dbReference type="InterPro" id="IPR036097">
    <property type="entry name" value="HisK_dim/P_sf"/>
</dbReference>
<sequence length="483" mass="53930">MKAESYSLRTALMLFILLPLVLLTSLAGWYGLQGLERQVRSRMQEDIELIARAIRVPLSDAMARGREGSVARTLRSALQISRVYGAYVYDANGHQIAATGPQSPTKRRKAVQLVMKGQRQGEFERIHGKPFFSYFVPLTDSGGRITGLLQITRKGIDFQEYISEVRYQALGLLAFTAFLLAIVIFYGHHRAFGRPMRNIRDSLVLVGRGERHHRVPLQGPREIQELSLGINTMLDKLAEHADVLAEQQALQEQLALRLRQSEKMAAIGRLAAGVAHELGTPLSVIDGRAQRAMRSVADASLASALGDIRREVERVSSIIRQLMDFSRNNPLRRQSVTGDRMLRSVLAMLSDEFNRHKIDCRIEAAGQSPFFHVDRLRIEQALSNVVRNALQAADRRVRIGWFESHANKGFVVEDDGPGVDSELRQRIFEPFFTTKAVNEGTGLGLAVAHAALEAHGGYIQIDRSPDLGGARMRIVLPDQMEEV</sequence>
<accession>D0KVT9</accession>
<dbReference type="AlphaFoldDB" id="D0KVT9"/>
<evidence type="ECO:0000256" key="10">
    <source>
        <dbReference type="ARBA" id="ARBA00022840"/>
    </source>
</evidence>
<gene>
    <name evidence="16" type="ordered locus">Hneap_2101</name>
</gene>
<dbReference type="Gene3D" id="3.30.450.290">
    <property type="match status" value="1"/>
</dbReference>
<dbReference type="GO" id="GO:0000155">
    <property type="term" value="F:phosphorelay sensor kinase activity"/>
    <property type="evidence" value="ECO:0007669"/>
    <property type="project" value="InterPro"/>
</dbReference>
<dbReference type="SUPFAM" id="SSF55874">
    <property type="entry name" value="ATPase domain of HSP90 chaperone/DNA topoisomerase II/histidine kinase"/>
    <property type="match status" value="1"/>
</dbReference>
<feature type="transmembrane region" description="Helical" evidence="13">
    <location>
        <begin position="167"/>
        <end position="187"/>
    </location>
</feature>
<comment type="subcellular location">
    <subcellularLocation>
        <location evidence="2">Cell membrane</location>
        <topology evidence="2">Multi-pass membrane protein</topology>
    </subcellularLocation>
</comment>
<dbReference type="OrthoDB" id="1931120at2"/>
<dbReference type="Pfam" id="PF02518">
    <property type="entry name" value="HATPase_c"/>
    <property type="match status" value="1"/>
</dbReference>
<dbReference type="SUPFAM" id="SSF47384">
    <property type="entry name" value="Homodimeric domain of signal transducing histidine kinase"/>
    <property type="match status" value="1"/>
</dbReference>
<dbReference type="Gene3D" id="6.10.340.10">
    <property type="match status" value="1"/>
</dbReference>
<evidence type="ECO:0000256" key="1">
    <source>
        <dbReference type="ARBA" id="ARBA00000085"/>
    </source>
</evidence>
<dbReference type="Pfam" id="PF00512">
    <property type="entry name" value="HisKA"/>
    <property type="match status" value="1"/>
</dbReference>
<keyword evidence="11 13" id="KW-1133">Transmembrane helix</keyword>
<dbReference type="RefSeq" id="WP_012824951.1">
    <property type="nucleotide sequence ID" value="NC_013422.1"/>
</dbReference>
<evidence type="ECO:0000256" key="13">
    <source>
        <dbReference type="SAM" id="Phobius"/>
    </source>
</evidence>
<dbReference type="SMART" id="SM00304">
    <property type="entry name" value="HAMP"/>
    <property type="match status" value="1"/>
</dbReference>
<keyword evidence="4" id="KW-1003">Cell membrane</keyword>
<evidence type="ECO:0000256" key="2">
    <source>
        <dbReference type="ARBA" id="ARBA00004651"/>
    </source>
</evidence>
<proteinExistence type="predicted"/>
<evidence type="ECO:0000256" key="11">
    <source>
        <dbReference type="ARBA" id="ARBA00022989"/>
    </source>
</evidence>
<keyword evidence="7 13" id="KW-0812">Transmembrane</keyword>
<dbReference type="KEGG" id="hna:Hneap_2101"/>
<dbReference type="InterPro" id="IPR005467">
    <property type="entry name" value="His_kinase_dom"/>
</dbReference>
<keyword evidence="6" id="KW-0808">Transferase</keyword>